<evidence type="ECO:0000313" key="1">
    <source>
        <dbReference type="EMBL" id="KAG8011469.1"/>
    </source>
</evidence>
<evidence type="ECO:0000313" key="2">
    <source>
        <dbReference type="Proteomes" id="UP000805704"/>
    </source>
</evidence>
<gene>
    <name evidence="1" type="ORF">GBF38_006273</name>
</gene>
<organism evidence="1 2">
    <name type="scientific">Nibea albiflora</name>
    <name type="common">Yellow drum</name>
    <name type="synonym">Corvina albiflora</name>
    <dbReference type="NCBI Taxonomy" id="240163"/>
    <lineage>
        <taxon>Eukaryota</taxon>
        <taxon>Metazoa</taxon>
        <taxon>Chordata</taxon>
        <taxon>Craniata</taxon>
        <taxon>Vertebrata</taxon>
        <taxon>Euteleostomi</taxon>
        <taxon>Actinopterygii</taxon>
        <taxon>Neopterygii</taxon>
        <taxon>Teleostei</taxon>
        <taxon>Neoteleostei</taxon>
        <taxon>Acanthomorphata</taxon>
        <taxon>Eupercaria</taxon>
        <taxon>Sciaenidae</taxon>
        <taxon>Nibea</taxon>
    </lineage>
</organism>
<dbReference type="EMBL" id="CM024802">
    <property type="protein sequence ID" value="KAG8011469.1"/>
    <property type="molecule type" value="Genomic_DNA"/>
</dbReference>
<keyword evidence="2" id="KW-1185">Reference proteome</keyword>
<name>A0ACB7FBA8_NIBAL</name>
<proteinExistence type="predicted"/>
<comment type="caution">
    <text evidence="1">The sequence shown here is derived from an EMBL/GenBank/DDBJ whole genome shotgun (WGS) entry which is preliminary data.</text>
</comment>
<protein>
    <submittedName>
        <fullName evidence="1">Gap junction Cx32.2 protein</fullName>
    </submittedName>
</protein>
<reference evidence="1" key="1">
    <citation type="submission" date="2020-04" db="EMBL/GenBank/DDBJ databases">
        <title>A chromosome-scale assembly and high-density genetic map of the yellow drum (Nibea albiflora) genome.</title>
        <authorList>
            <person name="Xu D."/>
            <person name="Zhang W."/>
            <person name="Chen R."/>
            <person name="Tan P."/>
            <person name="Wang L."/>
            <person name="Song H."/>
            <person name="Tian L."/>
            <person name="Zhu Q."/>
            <person name="Wang B."/>
        </authorList>
    </citation>
    <scope>NUCLEOTIDE SEQUENCE</scope>
    <source>
        <strain evidence="1">ZJHYS-2018</strain>
    </source>
</reference>
<accession>A0ACB7FBA8</accession>
<dbReference type="Proteomes" id="UP000805704">
    <property type="component" value="Chromosome 14"/>
</dbReference>
<sequence>MGEWGFLSSLLDKVQSHSSVVGKVWLSVLFLFRIMIIGAGADKVWGDEQSKMVCNTKQPGCKNVCYDHAFPISHIRFWVLQIIVVSTPTLIYLGHVLHVIHKENKLREYMKSHSRSEIVKVPKYSDEKGHVELKGNLLGTYMTSIFFRILLEIGFIVGQYYLYGFVMDPRVVCSREPCPFTVECFMSRPTEKTIFIIFMLVVSCVSLLLNVVEIFYLLCSRSSKRKSRTTSSRPRPPSSEQLRAAPSSRLPFPLLTTTTAGELKMAAATMAGLDAHRMEEKKFEYFSSINSMARKIMQEREKIKAKHGPSWEKMTPQEQDSAIDNGMMDPHIRARYAMHRVEREEVVCYPKLLVQTGQKIVHFGEEDITWQDEHSAPFSWETKSQLDFSLTSGSAEQGVSVSAVDSKAAKVPHSNQLGKSTPGTKVSVSEGRRPEEESSFWKISAERSRLEGEQADFQSITPSQIKSLEKGEKPLPSYLRQETSVTSKEPEAADPHPPAPNRSTKHRAPKPPAPNPPIAAAVSATPASISISPNPPPPFNTSSNILKTGFDFLDNCFNTCRNYDNHRRIWVMMAGEMLTLGFLCVCVCQAFQPEVKKARGDVPDILPEPEPEPTSPVSDFETSYNYVLSRLAGMDQAIHKLNVGHYTLDVKVSQLMDRLSRMDAKVGELEDNIREVYQHSKDNRKETGRLEGCQKGRRMGYKCYLVYNNYEDYAGAARKCLERGGRMAMPRDRKEQEALADYVKSFFHPGNWPVWLGINDLRSEGMYVFDDGTRVSYFQWRKHFLSSQPDGGKRENCVAMSSDDGDWWDHYCDRTMNYVCEFDDRVAL</sequence>